<proteinExistence type="predicted"/>
<reference evidence="1" key="1">
    <citation type="submission" date="2014-09" db="EMBL/GenBank/DDBJ databases">
        <authorList>
            <person name="Magalhaes I.L.F."/>
            <person name="Oliveira U."/>
            <person name="Santos F.R."/>
            <person name="Vidigal T.H.D.A."/>
            <person name="Brescovit A.D."/>
            <person name="Santos A.J."/>
        </authorList>
    </citation>
    <scope>NUCLEOTIDE SEQUENCE</scope>
    <source>
        <tissue evidence="1">Shoot tissue taken approximately 20 cm above the soil surface</tissue>
    </source>
</reference>
<sequence length="38" mass="4271">MLADRSVHVLHDPDPARPLLPLAVTKILRLGKQVLHYS</sequence>
<organism evidence="1">
    <name type="scientific">Arundo donax</name>
    <name type="common">Giant reed</name>
    <name type="synonym">Donax arundinaceus</name>
    <dbReference type="NCBI Taxonomy" id="35708"/>
    <lineage>
        <taxon>Eukaryota</taxon>
        <taxon>Viridiplantae</taxon>
        <taxon>Streptophyta</taxon>
        <taxon>Embryophyta</taxon>
        <taxon>Tracheophyta</taxon>
        <taxon>Spermatophyta</taxon>
        <taxon>Magnoliopsida</taxon>
        <taxon>Liliopsida</taxon>
        <taxon>Poales</taxon>
        <taxon>Poaceae</taxon>
        <taxon>PACMAD clade</taxon>
        <taxon>Arundinoideae</taxon>
        <taxon>Arundineae</taxon>
        <taxon>Arundo</taxon>
    </lineage>
</organism>
<reference evidence="1" key="2">
    <citation type="journal article" date="2015" name="Data Brief">
        <title>Shoot transcriptome of the giant reed, Arundo donax.</title>
        <authorList>
            <person name="Barrero R.A."/>
            <person name="Guerrero F.D."/>
            <person name="Moolhuijzen P."/>
            <person name="Goolsby J.A."/>
            <person name="Tidwell J."/>
            <person name="Bellgard S.E."/>
            <person name="Bellgard M.I."/>
        </authorList>
    </citation>
    <scope>NUCLEOTIDE SEQUENCE</scope>
    <source>
        <tissue evidence="1">Shoot tissue taken approximately 20 cm above the soil surface</tissue>
    </source>
</reference>
<dbReference type="AlphaFoldDB" id="A0A0A9BN29"/>
<accession>A0A0A9BN29</accession>
<protein>
    <submittedName>
        <fullName evidence="1">Uncharacterized protein</fullName>
    </submittedName>
</protein>
<dbReference type="EMBL" id="GBRH01232506">
    <property type="protein sequence ID" value="JAD65389.1"/>
    <property type="molecule type" value="Transcribed_RNA"/>
</dbReference>
<name>A0A0A9BN29_ARUDO</name>
<evidence type="ECO:0000313" key="1">
    <source>
        <dbReference type="EMBL" id="JAD65389.1"/>
    </source>
</evidence>